<dbReference type="EMBL" id="KN835728">
    <property type="protein sequence ID" value="KIK34614.1"/>
    <property type="molecule type" value="Genomic_DNA"/>
</dbReference>
<dbReference type="GO" id="GO:0005667">
    <property type="term" value="C:transcription regulator complex"/>
    <property type="evidence" value="ECO:0007669"/>
    <property type="project" value="TreeGrafter"/>
</dbReference>
<dbReference type="AlphaFoldDB" id="A0A0D0A8Z9"/>
<dbReference type="SMART" id="SM00355">
    <property type="entry name" value="ZnF_C2H2"/>
    <property type="match status" value="3"/>
</dbReference>
<reference evidence="9" key="2">
    <citation type="submission" date="2015-01" db="EMBL/GenBank/DDBJ databases">
        <title>Evolutionary Origins and Diversification of the Mycorrhizal Mutualists.</title>
        <authorList>
            <consortium name="DOE Joint Genome Institute"/>
            <consortium name="Mycorrhizal Genomics Consortium"/>
            <person name="Kohler A."/>
            <person name="Kuo A."/>
            <person name="Nagy L.G."/>
            <person name="Floudas D."/>
            <person name="Copeland A."/>
            <person name="Barry K.W."/>
            <person name="Cichocki N."/>
            <person name="Veneault-Fourrey C."/>
            <person name="LaButti K."/>
            <person name="Lindquist E.A."/>
            <person name="Lipzen A."/>
            <person name="Lundell T."/>
            <person name="Morin E."/>
            <person name="Murat C."/>
            <person name="Riley R."/>
            <person name="Ohm R."/>
            <person name="Sun H."/>
            <person name="Tunlid A."/>
            <person name="Henrissat B."/>
            <person name="Grigoriev I.V."/>
            <person name="Hibbett D.S."/>
            <person name="Martin F."/>
        </authorList>
    </citation>
    <scope>NUCLEOTIDE SEQUENCE [LARGE SCALE GENOMIC DNA]</scope>
    <source>
        <strain evidence="9">UH-Slu-Lm8-n1</strain>
    </source>
</reference>
<accession>A0A0D0A8Z9</accession>
<keyword evidence="3 5" id="KW-0863">Zinc-finger</keyword>
<keyword evidence="4" id="KW-0862">Zinc</keyword>
<dbReference type="InterPro" id="IPR013087">
    <property type="entry name" value="Znf_C2H2_type"/>
</dbReference>
<evidence type="ECO:0000256" key="1">
    <source>
        <dbReference type="ARBA" id="ARBA00022723"/>
    </source>
</evidence>
<dbReference type="OrthoDB" id="654211at2759"/>
<dbReference type="SUPFAM" id="SSF57667">
    <property type="entry name" value="beta-beta-alpha zinc fingers"/>
    <property type="match status" value="2"/>
</dbReference>
<keyword evidence="9" id="KW-1185">Reference proteome</keyword>
<dbReference type="PANTHER" id="PTHR14003">
    <property type="entry name" value="TRANSCRIPTIONAL REPRESSOR PROTEIN YY"/>
    <property type="match status" value="1"/>
</dbReference>
<name>A0A0D0A8Z9_9AGAM</name>
<protein>
    <recommendedName>
        <fullName evidence="7">C2H2-type domain-containing protein</fullName>
    </recommendedName>
</protein>
<dbReference type="PANTHER" id="PTHR14003:SF19">
    <property type="entry name" value="YY2 TRANSCRIPTION FACTOR"/>
    <property type="match status" value="1"/>
</dbReference>
<organism evidence="8 9">
    <name type="scientific">Suillus luteus UH-Slu-Lm8-n1</name>
    <dbReference type="NCBI Taxonomy" id="930992"/>
    <lineage>
        <taxon>Eukaryota</taxon>
        <taxon>Fungi</taxon>
        <taxon>Dikarya</taxon>
        <taxon>Basidiomycota</taxon>
        <taxon>Agaricomycotina</taxon>
        <taxon>Agaricomycetes</taxon>
        <taxon>Agaricomycetidae</taxon>
        <taxon>Boletales</taxon>
        <taxon>Suillineae</taxon>
        <taxon>Suillaceae</taxon>
        <taxon>Suillus</taxon>
    </lineage>
</organism>
<evidence type="ECO:0000256" key="5">
    <source>
        <dbReference type="PROSITE-ProRule" id="PRU00042"/>
    </source>
</evidence>
<proteinExistence type="predicted"/>
<feature type="region of interest" description="Disordered" evidence="6">
    <location>
        <begin position="79"/>
        <end position="130"/>
    </location>
</feature>
<evidence type="ECO:0000313" key="9">
    <source>
        <dbReference type="Proteomes" id="UP000054485"/>
    </source>
</evidence>
<evidence type="ECO:0000256" key="2">
    <source>
        <dbReference type="ARBA" id="ARBA00022737"/>
    </source>
</evidence>
<sequence length="185" mass="20754">MSPTKVYVCSQAKCGETFAKFTEFKRHEAGHAEKVYTCTFPGCGFATQIKKSLEIHSARHTGEQRYVCPHDCTFRTHDPSALTRHRKAKHGYVPSSRGGRGGGRIAAPSASERTPSSQPSASSYQSHPHSQDPLMVFYDQVDTEDDFTMFSEPARTANGWTEGCMCPELMQRRPSEMLGYAYRQY</sequence>
<dbReference type="HOGENOM" id="CLU_1462258_0_0_1"/>
<dbReference type="STRING" id="930992.A0A0D0A8Z9"/>
<dbReference type="GO" id="GO:0000981">
    <property type="term" value="F:DNA-binding transcription factor activity, RNA polymerase II-specific"/>
    <property type="evidence" value="ECO:0007669"/>
    <property type="project" value="TreeGrafter"/>
</dbReference>
<dbReference type="PROSITE" id="PS50157">
    <property type="entry name" value="ZINC_FINGER_C2H2_2"/>
    <property type="match status" value="2"/>
</dbReference>
<feature type="domain" description="C2H2-type" evidence="7">
    <location>
        <begin position="36"/>
        <end position="65"/>
    </location>
</feature>
<reference evidence="8 9" key="1">
    <citation type="submission" date="2014-04" db="EMBL/GenBank/DDBJ databases">
        <authorList>
            <consortium name="DOE Joint Genome Institute"/>
            <person name="Kuo A."/>
            <person name="Ruytinx J."/>
            <person name="Rineau F."/>
            <person name="Colpaert J."/>
            <person name="Kohler A."/>
            <person name="Nagy L.G."/>
            <person name="Floudas D."/>
            <person name="Copeland A."/>
            <person name="Barry K.W."/>
            <person name="Cichocki N."/>
            <person name="Veneault-Fourrey C."/>
            <person name="LaButti K."/>
            <person name="Lindquist E.A."/>
            <person name="Lipzen A."/>
            <person name="Lundell T."/>
            <person name="Morin E."/>
            <person name="Murat C."/>
            <person name="Sun H."/>
            <person name="Tunlid A."/>
            <person name="Henrissat B."/>
            <person name="Grigoriev I.V."/>
            <person name="Hibbett D.S."/>
            <person name="Martin F."/>
            <person name="Nordberg H.P."/>
            <person name="Cantor M.N."/>
            <person name="Hua S.X."/>
        </authorList>
    </citation>
    <scope>NUCLEOTIDE SEQUENCE [LARGE SCALE GENOMIC DNA]</scope>
    <source>
        <strain evidence="8 9">UH-Slu-Lm8-n1</strain>
    </source>
</reference>
<evidence type="ECO:0000259" key="7">
    <source>
        <dbReference type="PROSITE" id="PS50157"/>
    </source>
</evidence>
<dbReference type="InterPro" id="IPR036236">
    <property type="entry name" value="Znf_C2H2_sf"/>
</dbReference>
<dbReference type="Gene3D" id="3.30.160.60">
    <property type="entry name" value="Classic Zinc Finger"/>
    <property type="match status" value="1"/>
</dbReference>
<dbReference type="Proteomes" id="UP000054485">
    <property type="component" value="Unassembled WGS sequence"/>
</dbReference>
<evidence type="ECO:0000256" key="6">
    <source>
        <dbReference type="SAM" id="MobiDB-lite"/>
    </source>
</evidence>
<feature type="compositionally biased region" description="Low complexity" evidence="6">
    <location>
        <begin position="115"/>
        <end position="128"/>
    </location>
</feature>
<dbReference type="PROSITE" id="PS00028">
    <property type="entry name" value="ZINC_FINGER_C2H2_1"/>
    <property type="match status" value="1"/>
</dbReference>
<keyword evidence="2" id="KW-0677">Repeat</keyword>
<dbReference type="GO" id="GO:0031519">
    <property type="term" value="C:PcG protein complex"/>
    <property type="evidence" value="ECO:0007669"/>
    <property type="project" value="TreeGrafter"/>
</dbReference>
<keyword evidence="1" id="KW-0479">Metal-binding</keyword>
<gene>
    <name evidence="8" type="ORF">CY34DRAFT_812812</name>
</gene>
<dbReference type="GO" id="GO:0000978">
    <property type="term" value="F:RNA polymerase II cis-regulatory region sequence-specific DNA binding"/>
    <property type="evidence" value="ECO:0007669"/>
    <property type="project" value="TreeGrafter"/>
</dbReference>
<evidence type="ECO:0000256" key="4">
    <source>
        <dbReference type="ARBA" id="ARBA00022833"/>
    </source>
</evidence>
<feature type="domain" description="C2H2-type" evidence="7">
    <location>
        <begin position="7"/>
        <end position="36"/>
    </location>
</feature>
<dbReference type="GO" id="GO:0000785">
    <property type="term" value="C:chromatin"/>
    <property type="evidence" value="ECO:0007669"/>
    <property type="project" value="TreeGrafter"/>
</dbReference>
<evidence type="ECO:0000313" key="8">
    <source>
        <dbReference type="EMBL" id="KIK34614.1"/>
    </source>
</evidence>
<evidence type="ECO:0000256" key="3">
    <source>
        <dbReference type="ARBA" id="ARBA00022771"/>
    </source>
</evidence>
<dbReference type="GO" id="GO:0008270">
    <property type="term" value="F:zinc ion binding"/>
    <property type="evidence" value="ECO:0007669"/>
    <property type="project" value="UniProtKB-KW"/>
</dbReference>
<dbReference type="InParanoid" id="A0A0D0A8Z9"/>